<dbReference type="PANTHER" id="PTHR19848">
    <property type="entry name" value="WD40 REPEAT PROTEIN"/>
    <property type="match status" value="1"/>
</dbReference>
<evidence type="ECO:0000313" key="5">
    <source>
        <dbReference type="EMBL" id="KAK3352482.1"/>
    </source>
</evidence>
<sequence length="401" mass="42640">MRHNASAVEKKKERGPMLPLRLLETIIGTLSHGGISIVSVFFARPVAWWRAVLAQYGSASINSLKLWSQGAAAGEPSLTIMGHHARGVTGIALSPDGHLLASASYDHTTKLWDLDSNRLLATKEIDSRSPNHILAVAFAPGGSVFAAGSTDGVIRIWKAGSNGDEAPTTRISAHHPKPVKALAFSPDGVLLASGSGDGEITLWAWQDGEGERKRRFPGRGVVAGVSKLVFSPDGRHLACASEEQTVNLWDVATGALAAHLAGCGGDARGLAYSKDGRWLAHADGDAKVKVAEIKAGGIPLSGCAQEIDLGQVVYDVAFSHDGRLLAVALGRSVIEILERENGQPVRTLTDYSGAVTAVAFSQDSRLLASGSWDNSVKLWRVQSRFGFGDYWRAFAGRLRRV</sequence>
<keyword evidence="4" id="KW-0472">Membrane</keyword>
<keyword evidence="6" id="KW-1185">Reference proteome</keyword>
<gene>
    <name evidence="5" type="ORF">B0T25DRAFT_542083</name>
</gene>
<feature type="repeat" description="WD" evidence="3">
    <location>
        <begin position="172"/>
        <end position="213"/>
    </location>
</feature>
<feature type="repeat" description="WD" evidence="3">
    <location>
        <begin position="348"/>
        <end position="383"/>
    </location>
</feature>
<dbReference type="SUPFAM" id="SSF50978">
    <property type="entry name" value="WD40 repeat-like"/>
    <property type="match status" value="1"/>
</dbReference>
<evidence type="ECO:0000256" key="1">
    <source>
        <dbReference type="ARBA" id="ARBA00022574"/>
    </source>
</evidence>
<dbReference type="PRINTS" id="PR00320">
    <property type="entry name" value="GPROTEINBRPT"/>
</dbReference>
<comment type="caution">
    <text evidence="5">The sequence shown here is derived from an EMBL/GenBank/DDBJ whole genome shotgun (WGS) entry which is preliminary data.</text>
</comment>
<dbReference type="Proteomes" id="UP001275084">
    <property type="component" value="Unassembled WGS sequence"/>
</dbReference>
<proteinExistence type="predicted"/>
<dbReference type="Pfam" id="PF00400">
    <property type="entry name" value="WD40"/>
    <property type="match status" value="5"/>
</dbReference>
<protein>
    <submittedName>
        <fullName evidence="5">WD40-repeat-containing domain protein</fullName>
    </submittedName>
</protein>
<name>A0AAJ0HHH6_9PEZI</name>
<keyword evidence="1 3" id="KW-0853">WD repeat</keyword>
<feature type="repeat" description="WD" evidence="3">
    <location>
        <begin position="225"/>
        <end position="259"/>
    </location>
</feature>
<dbReference type="InterPro" id="IPR020472">
    <property type="entry name" value="WD40_PAC1"/>
</dbReference>
<evidence type="ECO:0000256" key="4">
    <source>
        <dbReference type="SAM" id="Phobius"/>
    </source>
</evidence>
<reference evidence="5" key="2">
    <citation type="submission" date="2023-06" db="EMBL/GenBank/DDBJ databases">
        <authorList>
            <consortium name="Lawrence Berkeley National Laboratory"/>
            <person name="Haridas S."/>
            <person name="Hensen N."/>
            <person name="Bonometti L."/>
            <person name="Westerberg I."/>
            <person name="Brannstrom I.O."/>
            <person name="Guillou S."/>
            <person name="Cros-Aarteil S."/>
            <person name="Calhoun S."/>
            <person name="Kuo A."/>
            <person name="Mondo S."/>
            <person name="Pangilinan J."/>
            <person name="Riley R."/>
            <person name="Labutti K."/>
            <person name="Andreopoulos B."/>
            <person name="Lipzen A."/>
            <person name="Chen C."/>
            <person name="Yanf M."/>
            <person name="Daum C."/>
            <person name="Ng V."/>
            <person name="Clum A."/>
            <person name="Steindorff A."/>
            <person name="Ohm R."/>
            <person name="Martin F."/>
            <person name="Silar P."/>
            <person name="Natvig D."/>
            <person name="Lalanne C."/>
            <person name="Gautier V."/>
            <person name="Ament-Velasquez S.L."/>
            <person name="Kruys A."/>
            <person name="Hutchinson M.I."/>
            <person name="Powell A.J."/>
            <person name="Barry K."/>
            <person name="Miller A.N."/>
            <person name="Grigoriev I.V."/>
            <person name="Debuchy R."/>
            <person name="Gladieux P."/>
            <person name="Thoren M.H."/>
            <person name="Johannesson H."/>
        </authorList>
    </citation>
    <scope>NUCLEOTIDE SEQUENCE</scope>
    <source>
        <strain evidence="5">CBS 955.72</strain>
    </source>
</reference>
<keyword evidence="2" id="KW-0677">Repeat</keyword>
<accession>A0AAJ0HHH6</accession>
<evidence type="ECO:0000256" key="3">
    <source>
        <dbReference type="PROSITE-ProRule" id="PRU00221"/>
    </source>
</evidence>
<keyword evidence="4" id="KW-0812">Transmembrane</keyword>
<dbReference type="InterPro" id="IPR001680">
    <property type="entry name" value="WD40_rpt"/>
</dbReference>
<evidence type="ECO:0000256" key="2">
    <source>
        <dbReference type="ARBA" id="ARBA00022737"/>
    </source>
</evidence>
<dbReference type="PROSITE" id="PS00678">
    <property type="entry name" value="WD_REPEATS_1"/>
    <property type="match status" value="1"/>
</dbReference>
<reference evidence="5" key="1">
    <citation type="journal article" date="2023" name="Mol. Phylogenet. Evol.">
        <title>Genome-scale phylogeny and comparative genomics of the fungal order Sordariales.</title>
        <authorList>
            <person name="Hensen N."/>
            <person name="Bonometti L."/>
            <person name="Westerberg I."/>
            <person name="Brannstrom I.O."/>
            <person name="Guillou S."/>
            <person name="Cros-Aarteil S."/>
            <person name="Calhoun S."/>
            <person name="Haridas S."/>
            <person name="Kuo A."/>
            <person name="Mondo S."/>
            <person name="Pangilinan J."/>
            <person name="Riley R."/>
            <person name="LaButti K."/>
            <person name="Andreopoulos B."/>
            <person name="Lipzen A."/>
            <person name="Chen C."/>
            <person name="Yan M."/>
            <person name="Daum C."/>
            <person name="Ng V."/>
            <person name="Clum A."/>
            <person name="Steindorff A."/>
            <person name="Ohm R.A."/>
            <person name="Martin F."/>
            <person name="Silar P."/>
            <person name="Natvig D.O."/>
            <person name="Lalanne C."/>
            <person name="Gautier V."/>
            <person name="Ament-Velasquez S.L."/>
            <person name="Kruys A."/>
            <person name="Hutchinson M.I."/>
            <person name="Powell A.J."/>
            <person name="Barry K."/>
            <person name="Miller A.N."/>
            <person name="Grigoriev I.V."/>
            <person name="Debuchy R."/>
            <person name="Gladieux P."/>
            <person name="Hiltunen Thoren M."/>
            <person name="Johannesson H."/>
        </authorList>
    </citation>
    <scope>NUCLEOTIDE SEQUENCE</scope>
    <source>
        <strain evidence="5">CBS 955.72</strain>
    </source>
</reference>
<feature type="transmembrane region" description="Helical" evidence="4">
    <location>
        <begin position="21"/>
        <end position="43"/>
    </location>
</feature>
<dbReference type="Gene3D" id="2.130.10.10">
    <property type="entry name" value="YVTN repeat-like/Quinoprotein amine dehydrogenase"/>
    <property type="match status" value="3"/>
</dbReference>
<dbReference type="SMART" id="SM00320">
    <property type="entry name" value="WD40"/>
    <property type="match status" value="7"/>
</dbReference>
<dbReference type="InterPro" id="IPR036322">
    <property type="entry name" value="WD40_repeat_dom_sf"/>
</dbReference>
<dbReference type="PANTHER" id="PTHR19848:SF8">
    <property type="entry name" value="F-BOX AND WD REPEAT DOMAIN CONTAINING 7"/>
    <property type="match status" value="1"/>
</dbReference>
<keyword evidence="4" id="KW-1133">Transmembrane helix</keyword>
<organism evidence="5 6">
    <name type="scientific">Lasiosphaeria hispida</name>
    <dbReference type="NCBI Taxonomy" id="260671"/>
    <lineage>
        <taxon>Eukaryota</taxon>
        <taxon>Fungi</taxon>
        <taxon>Dikarya</taxon>
        <taxon>Ascomycota</taxon>
        <taxon>Pezizomycotina</taxon>
        <taxon>Sordariomycetes</taxon>
        <taxon>Sordariomycetidae</taxon>
        <taxon>Sordariales</taxon>
        <taxon>Lasiosphaeriaceae</taxon>
        <taxon>Lasiosphaeria</taxon>
    </lineage>
</organism>
<dbReference type="PROSITE" id="PS50294">
    <property type="entry name" value="WD_REPEATS_REGION"/>
    <property type="match status" value="4"/>
</dbReference>
<dbReference type="AlphaFoldDB" id="A0AAJ0HHH6"/>
<dbReference type="EMBL" id="JAUIQD010000004">
    <property type="protein sequence ID" value="KAK3352482.1"/>
    <property type="molecule type" value="Genomic_DNA"/>
</dbReference>
<dbReference type="PROSITE" id="PS50082">
    <property type="entry name" value="WD_REPEATS_2"/>
    <property type="match status" value="5"/>
</dbReference>
<feature type="repeat" description="WD" evidence="3">
    <location>
        <begin position="133"/>
        <end position="158"/>
    </location>
</feature>
<dbReference type="InterPro" id="IPR015943">
    <property type="entry name" value="WD40/YVTN_repeat-like_dom_sf"/>
</dbReference>
<feature type="repeat" description="WD" evidence="3">
    <location>
        <begin position="81"/>
        <end position="122"/>
    </location>
</feature>
<evidence type="ECO:0000313" key="6">
    <source>
        <dbReference type="Proteomes" id="UP001275084"/>
    </source>
</evidence>
<dbReference type="InterPro" id="IPR019775">
    <property type="entry name" value="WD40_repeat_CS"/>
</dbReference>
<dbReference type="CDD" id="cd00200">
    <property type="entry name" value="WD40"/>
    <property type="match status" value="1"/>
</dbReference>